<feature type="chain" id="PRO_5013193909" evidence="1">
    <location>
        <begin position="22"/>
        <end position="433"/>
    </location>
</feature>
<feature type="signal peptide" evidence="1">
    <location>
        <begin position="1"/>
        <end position="21"/>
    </location>
</feature>
<protein>
    <submittedName>
        <fullName evidence="3">Glycosyl hydrolases family 2, TIM barrel domain</fullName>
    </submittedName>
</protein>
<dbReference type="SUPFAM" id="SSF51445">
    <property type="entry name" value="(Trans)glycosidases"/>
    <property type="match status" value="1"/>
</dbReference>
<reference evidence="4" key="1">
    <citation type="submission" date="2017-09" db="EMBL/GenBank/DDBJ databases">
        <authorList>
            <person name="Varghese N."/>
            <person name="Submissions S."/>
        </authorList>
    </citation>
    <scope>NUCLEOTIDE SEQUENCE [LARGE SCALE GENOMIC DNA]</scope>
    <source>
        <strain evidence="4">CGMCC 1.12803</strain>
    </source>
</reference>
<keyword evidence="1" id="KW-0732">Signal</keyword>
<dbReference type="Pfam" id="PF02836">
    <property type="entry name" value="Glyco_hydro_2_C"/>
    <property type="match status" value="1"/>
</dbReference>
<dbReference type="OrthoDB" id="9801077at2"/>
<dbReference type="GO" id="GO:0005975">
    <property type="term" value="P:carbohydrate metabolic process"/>
    <property type="evidence" value="ECO:0007669"/>
    <property type="project" value="InterPro"/>
</dbReference>
<organism evidence="3 4">
    <name type="scientific">Pedobacter xixiisoli</name>
    <dbReference type="NCBI Taxonomy" id="1476464"/>
    <lineage>
        <taxon>Bacteria</taxon>
        <taxon>Pseudomonadati</taxon>
        <taxon>Bacteroidota</taxon>
        <taxon>Sphingobacteriia</taxon>
        <taxon>Sphingobacteriales</taxon>
        <taxon>Sphingobacteriaceae</taxon>
        <taxon>Pedobacter</taxon>
    </lineage>
</organism>
<feature type="domain" description="Glycoside hydrolase family 2 catalytic" evidence="2">
    <location>
        <begin position="108"/>
        <end position="209"/>
    </location>
</feature>
<dbReference type="InterPro" id="IPR017853">
    <property type="entry name" value="GH"/>
</dbReference>
<accession>A0A286ACT6</accession>
<dbReference type="Proteomes" id="UP000219281">
    <property type="component" value="Unassembled WGS sequence"/>
</dbReference>
<keyword evidence="3" id="KW-0378">Hydrolase</keyword>
<keyword evidence="4" id="KW-1185">Reference proteome</keyword>
<evidence type="ECO:0000313" key="4">
    <source>
        <dbReference type="Proteomes" id="UP000219281"/>
    </source>
</evidence>
<name>A0A286ACT6_9SPHI</name>
<dbReference type="InterPro" id="IPR013783">
    <property type="entry name" value="Ig-like_fold"/>
</dbReference>
<dbReference type="InterPro" id="IPR006103">
    <property type="entry name" value="Glyco_hydro_2_cat"/>
</dbReference>
<dbReference type="Gene3D" id="3.20.20.80">
    <property type="entry name" value="Glycosidases"/>
    <property type="match status" value="1"/>
</dbReference>
<sequence length="433" mass="48394">MQKIFYGAIAMCVTICSNLFAAETLPVGEKLQPIKVEVRKTEKGFELLRGGKPYFVKGAGGTSYFHRVAASGGNSVRTWGTSGAKEILDSAQKNGLTVMMGLWVAPERHGFNYDDENAVKKQFEKVKEEVMKYKDHPALLSWGIGNELNLSYSNPKVWKAVNDIAKMIHEVDPNHPATTVLAGINKKEIEHINASAKDLDFLSINIYADLDVLPARVKTMGWNGAYMVTEWGPTGHWEGLETEWKAPVEETSSEKAAVYLSRYKYSVEKDKDICLGSYVFLWGQKQERTPTWYGLFTAKGEESEVIDVMQYLWSGAFPKNRAPHLYGFTLDNKRSNQSVYLKSGATYNAEVDAFDPDNDQLSYRWEVLLEATKVGEGGDHEDKPEAVKMNFKDNGKGKISLTAPKASGAYRLFVYVADGKNKVATANIPFYVK</sequence>
<dbReference type="RefSeq" id="WP_097133238.1">
    <property type="nucleotide sequence ID" value="NZ_OCMT01000004.1"/>
</dbReference>
<evidence type="ECO:0000256" key="1">
    <source>
        <dbReference type="SAM" id="SignalP"/>
    </source>
</evidence>
<evidence type="ECO:0000313" key="3">
    <source>
        <dbReference type="EMBL" id="SOD19719.1"/>
    </source>
</evidence>
<dbReference type="EMBL" id="OCMT01000004">
    <property type="protein sequence ID" value="SOD19719.1"/>
    <property type="molecule type" value="Genomic_DNA"/>
</dbReference>
<proteinExistence type="predicted"/>
<gene>
    <name evidence="3" type="ORF">SAMN06297358_3424</name>
</gene>
<evidence type="ECO:0000259" key="2">
    <source>
        <dbReference type="Pfam" id="PF02836"/>
    </source>
</evidence>
<dbReference type="Gene3D" id="2.60.40.10">
    <property type="entry name" value="Immunoglobulins"/>
    <property type="match status" value="1"/>
</dbReference>
<dbReference type="AlphaFoldDB" id="A0A286ACT6"/>
<dbReference type="GO" id="GO:0004553">
    <property type="term" value="F:hydrolase activity, hydrolyzing O-glycosyl compounds"/>
    <property type="evidence" value="ECO:0007669"/>
    <property type="project" value="InterPro"/>
</dbReference>